<dbReference type="HOGENOM" id="CLU_053514_3_0_7"/>
<dbReference type="InterPro" id="IPR051599">
    <property type="entry name" value="Cell_Envelope_Assoc"/>
</dbReference>
<feature type="transmembrane region" description="Helical" evidence="1">
    <location>
        <begin position="45"/>
        <end position="66"/>
    </location>
</feature>
<dbReference type="Proteomes" id="UP000009047">
    <property type="component" value="Chromosome"/>
</dbReference>
<dbReference type="CDD" id="cd06259">
    <property type="entry name" value="YdcF-like"/>
    <property type="match status" value="1"/>
</dbReference>
<dbReference type="eggNOG" id="COG1434">
    <property type="taxonomic scope" value="Bacteria"/>
</dbReference>
<dbReference type="GO" id="GO:0000270">
    <property type="term" value="P:peptidoglycan metabolic process"/>
    <property type="evidence" value="ECO:0007669"/>
    <property type="project" value="TreeGrafter"/>
</dbReference>
<dbReference type="OrthoDB" id="9809813at2"/>
<dbReference type="PANTHER" id="PTHR30336:SF4">
    <property type="entry name" value="ENVELOPE BIOGENESIS FACTOR ELYC"/>
    <property type="match status" value="1"/>
</dbReference>
<evidence type="ECO:0000259" key="2">
    <source>
        <dbReference type="Pfam" id="PF02698"/>
    </source>
</evidence>
<sequence length="270" mass="28575">MADVLFSLKKIAGLLLLPVGLVCLLWLTGALHLPWPGKRRRGLTLILLAGALLAALSLPATGRALLAPLERQAGPYAQPMALMAAGAMDIVVLGGAQQAGELSAADRLSAASLRRVAEGVRLWRGVPGARLIFSGEASDGRSSVAADMAEMATRLGAPSASIVVDEASRDTADQAAILARDLGARPFALVTSAAHMPRALTMFRAQGLRPLPAPADFRCATGDDPAYRRFMPQAQGLLMSQDAIYEYLGLMWAWLHDFWAAERPRAADAS</sequence>
<dbReference type="RefSeq" id="WP_013258264.1">
    <property type="nucleotide sequence ID" value="NC_014365.1"/>
</dbReference>
<proteinExistence type="predicted"/>
<dbReference type="AlphaFoldDB" id="E1QGW8"/>
<feature type="transmembrane region" description="Helical" evidence="1">
    <location>
        <begin position="12"/>
        <end position="33"/>
    </location>
</feature>
<feature type="domain" description="DUF218" evidence="2">
    <location>
        <begin position="90"/>
        <end position="249"/>
    </location>
</feature>
<organism evidence="3 4">
    <name type="scientific">Desulfarculus baarsii (strain ATCC 33931 / DSM 2075 / LMG 7858 / VKM B-1802 / 2st14)</name>
    <dbReference type="NCBI Taxonomy" id="644282"/>
    <lineage>
        <taxon>Bacteria</taxon>
        <taxon>Pseudomonadati</taxon>
        <taxon>Thermodesulfobacteriota</taxon>
        <taxon>Desulfarculia</taxon>
        <taxon>Desulfarculales</taxon>
        <taxon>Desulfarculaceae</taxon>
        <taxon>Desulfarculus</taxon>
    </lineage>
</organism>
<dbReference type="Gene3D" id="3.40.50.620">
    <property type="entry name" value="HUPs"/>
    <property type="match status" value="1"/>
</dbReference>
<dbReference type="InterPro" id="IPR014729">
    <property type="entry name" value="Rossmann-like_a/b/a_fold"/>
</dbReference>
<keyword evidence="1" id="KW-0812">Transmembrane</keyword>
<name>E1QGW8_DESB2</name>
<dbReference type="EMBL" id="CP002085">
    <property type="protein sequence ID" value="ADK84811.1"/>
    <property type="molecule type" value="Genomic_DNA"/>
</dbReference>
<protein>
    <recommendedName>
        <fullName evidence="2">DUF218 domain-containing protein</fullName>
    </recommendedName>
</protein>
<dbReference type="InterPro" id="IPR003848">
    <property type="entry name" value="DUF218"/>
</dbReference>
<dbReference type="GO" id="GO:0005886">
    <property type="term" value="C:plasma membrane"/>
    <property type="evidence" value="ECO:0007669"/>
    <property type="project" value="TreeGrafter"/>
</dbReference>
<gene>
    <name evidence="3" type="ordered locus">Deba_1443</name>
</gene>
<reference evidence="3 4" key="1">
    <citation type="journal article" date="2010" name="Stand. Genomic Sci.">
        <title>Complete genome sequence of Desulfarculus baarsii type strain (2st14).</title>
        <authorList>
            <person name="Sun H."/>
            <person name="Spring S."/>
            <person name="Lapidus A."/>
            <person name="Davenport K."/>
            <person name="Del Rio T.G."/>
            <person name="Tice H."/>
            <person name="Nolan M."/>
            <person name="Copeland A."/>
            <person name="Cheng J.F."/>
            <person name="Lucas S."/>
            <person name="Tapia R."/>
            <person name="Goodwin L."/>
            <person name="Pitluck S."/>
            <person name="Ivanova N."/>
            <person name="Pagani I."/>
            <person name="Mavromatis K."/>
            <person name="Ovchinnikova G."/>
            <person name="Pati A."/>
            <person name="Chen A."/>
            <person name="Palaniappan K."/>
            <person name="Hauser L."/>
            <person name="Chang Y.J."/>
            <person name="Jeffries C.D."/>
            <person name="Detter J.C."/>
            <person name="Han C."/>
            <person name="Rohde M."/>
            <person name="Brambilla E."/>
            <person name="Goker M."/>
            <person name="Woyke T."/>
            <person name="Bristow J."/>
            <person name="Eisen J.A."/>
            <person name="Markowitz V."/>
            <person name="Hugenholtz P."/>
            <person name="Kyrpides N.C."/>
            <person name="Klenk H.P."/>
            <person name="Land M."/>
        </authorList>
    </citation>
    <scope>NUCLEOTIDE SEQUENCE [LARGE SCALE GENOMIC DNA]</scope>
    <source>
        <strain evidence="4">ATCC 33931 / DSM 2075 / LMG 7858 / VKM B-1802 / 2st14</strain>
    </source>
</reference>
<dbReference type="Pfam" id="PF02698">
    <property type="entry name" value="DUF218"/>
    <property type="match status" value="1"/>
</dbReference>
<dbReference type="PANTHER" id="PTHR30336">
    <property type="entry name" value="INNER MEMBRANE PROTEIN, PROBABLE PERMEASE"/>
    <property type="match status" value="1"/>
</dbReference>
<keyword evidence="1" id="KW-1133">Transmembrane helix</keyword>
<keyword evidence="1" id="KW-0472">Membrane</keyword>
<evidence type="ECO:0000313" key="4">
    <source>
        <dbReference type="Proteomes" id="UP000009047"/>
    </source>
</evidence>
<dbReference type="KEGG" id="dbr:Deba_1443"/>
<evidence type="ECO:0000313" key="3">
    <source>
        <dbReference type="EMBL" id="ADK84811.1"/>
    </source>
</evidence>
<keyword evidence="4" id="KW-1185">Reference proteome</keyword>
<accession>E1QGW8</accession>
<dbReference type="STRING" id="644282.Deba_1443"/>
<dbReference type="GO" id="GO:0043164">
    <property type="term" value="P:Gram-negative-bacterium-type cell wall biogenesis"/>
    <property type="evidence" value="ECO:0007669"/>
    <property type="project" value="TreeGrafter"/>
</dbReference>
<evidence type="ECO:0000256" key="1">
    <source>
        <dbReference type="SAM" id="Phobius"/>
    </source>
</evidence>